<dbReference type="GO" id="GO:0016787">
    <property type="term" value="F:hydrolase activity"/>
    <property type="evidence" value="ECO:0007669"/>
    <property type="project" value="UniProtKB-KW"/>
</dbReference>
<protein>
    <submittedName>
        <fullName evidence="2">Dienelactone hydrolase family protein</fullName>
        <ecNumber evidence="2">3.1.-.-</ecNumber>
    </submittedName>
</protein>
<dbReference type="EMBL" id="JBHTCQ010000001">
    <property type="protein sequence ID" value="MFC7404874.1"/>
    <property type="molecule type" value="Genomic_DNA"/>
</dbReference>
<reference evidence="3" key="1">
    <citation type="journal article" date="2019" name="Int. J. Syst. Evol. Microbiol.">
        <title>The Global Catalogue of Microorganisms (GCM) 10K type strain sequencing project: providing services to taxonomists for standard genome sequencing and annotation.</title>
        <authorList>
            <consortium name="The Broad Institute Genomics Platform"/>
            <consortium name="The Broad Institute Genome Sequencing Center for Infectious Disease"/>
            <person name="Wu L."/>
            <person name="Ma J."/>
        </authorList>
    </citation>
    <scope>NUCLEOTIDE SEQUENCE [LARGE SCALE GENOMIC DNA]</scope>
    <source>
        <strain evidence="3">JCM 1490</strain>
    </source>
</reference>
<dbReference type="InterPro" id="IPR051049">
    <property type="entry name" value="Dienelactone_hydrolase-like"/>
</dbReference>
<evidence type="ECO:0000313" key="3">
    <source>
        <dbReference type="Proteomes" id="UP001596455"/>
    </source>
</evidence>
<dbReference type="Proteomes" id="UP001596455">
    <property type="component" value="Unassembled WGS sequence"/>
</dbReference>
<dbReference type="Pfam" id="PF01738">
    <property type="entry name" value="DLH"/>
    <property type="match status" value="1"/>
</dbReference>
<gene>
    <name evidence="2" type="ORF">ACFQQL_07115</name>
</gene>
<organism evidence="2 3">
    <name type="scientific">Georgenia alba</name>
    <dbReference type="NCBI Taxonomy" id="2233858"/>
    <lineage>
        <taxon>Bacteria</taxon>
        <taxon>Bacillati</taxon>
        <taxon>Actinomycetota</taxon>
        <taxon>Actinomycetes</taxon>
        <taxon>Micrococcales</taxon>
        <taxon>Bogoriellaceae</taxon>
        <taxon>Georgenia</taxon>
    </lineage>
</organism>
<dbReference type="PANTHER" id="PTHR46623:SF6">
    <property type="entry name" value="ALPHA_BETA-HYDROLASES SUPERFAMILY PROTEIN"/>
    <property type="match status" value="1"/>
</dbReference>
<dbReference type="PANTHER" id="PTHR46623">
    <property type="entry name" value="CARBOXYMETHYLENEBUTENOLIDASE-RELATED"/>
    <property type="match status" value="1"/>
</dbReference>
<keyword evidence="2" id="KW-0378">Hydrolase</keyword>
<dbReference type="Gene3D" id="3.40.50.1820">
    <property type="entry name" value="alpha/beta hydrolase"/>
    <property type="match status" value="1"/>
</dbReference>
<dbReference type="InterPro" id="IPR002925">
    <property type="entry name" value="Dienelactn_hydro"/>
</dbReference>
<dbReference type="EC" id="3.1.-.-" evidence="2"/>
<evidence type="ECO:0000313" key="2">
    <source>
        <dbReference type="EMBL" id="MFC7404874.1"/>
    </source>
</evidence>
<dbReference type="RefSeq" id="WP_382392683.1">
    <property type="nucleotide sequence ID" value="NZ_JBHTCQ010000001.1"/>
</dbReference>
<comment type="caution">
    <text evidence="2">The sequence shown here is derived from an EMBL/GenBank/DDBJ whole genome shotgun (WGS) entry which is preliminary data.</text>
</comment>
<dbReference type="SUPFAM" id="SSF53474">
    <property type="entry name" value="alpha/beta-Hydrolases"/>
    <property type="match status" value="1"/>
</dbReference>
<sequence>MPEPTTLTVPTPDGAMPAHLWLPRAGSGPGILLLQEIFGVSAYIRSRAADLAGLGYVVLAPELYWRAADAEVDETREDFLEQAMGIAGSLDWETTVADTVAALGTLAERPEVTGGTGVLGFCYGGGLAFHVAAVAEVDALIAYYGSAIPSLLHLADEVGAPSLHILGGDDAFLPDDLADRLRQTGGQVETHVHDGAGHAFDNPHPAFHHPEASAAAWRQTEDFLARHLPAGSGLTRTM</sequence>
<keyword evidence="3" id="KW-1185">Reference proteome</keyword>
<name>A0ABW2Q5T7_9MICO</name>
<feature type="domain" description="Dienelactone hydrolase" evidence="1">
    <location>
        <begin position="18"/>
        <end position="227"/>
    </location>
</feature>
<evidence type="ECO:0000259" key="1">
    <source>
        <dbReference type="Pfam" id="PF01738"/>
    </source>
</evidence>
<accession>A0ABW2Q5T7</accession>
<dbReference type="InterPro" id="IPR029058">
    <property type="entry name" value="AB_hydrolase_fold"/>
</dbReference>
<proteinExistence type="predicted"/>